<sequence>MHFASPRRLLSLRIEGDPVHPLAHKLLQDSRNVELVQRLQAEPRAAIADLARGMGLSAPTVRERLARLEEAGVIRGYRVELDPVALGWPLTAYVRVRPAPGQLARIAELAGALPQVAECHRVTGEDCFILKVYLESVERLDELLDRFLPYGQTTTSLVQSTPVPLRAPPLLKPAASAAAGRRSSAALR</sequence>
<evidence type="ECO:0000259" key="4">
    <source>
        <dbReference type="PROSITE" id="PS50956"/>
    </source>
</evidence>
<keyword evidence="6" id="KW-1185">Reference proteome</keyword>
<dbReference type="Gene3D" id="3.30.70.920">
    <property type="match status" value="1"/>
</dbReference>
<evidence type="ECO:0000256" key="2">
    <source>
        <dbReference type="ARBA" id="ARBA00023125"/>
    </source>
</evidence>
<organism evidence="5 6">
    <name type="scientific">Ramlibacter pallidus</name>
    <dbReference type="NCBI Taxonomy" id="2780087"/>
    <lineage>
        <taxon>Bacteria</taxon>
        <taxon>Pseudomonadati</taxon>
        <taxon>Pseudomonadota</taxon>
        <taxon>Betaproteobacteria</taxon>
        <taxon>Burkholderiales</taxon>
        <taxon>Comamonadaceae</taxon>
        <taxon>Ramlibacter</taxon>
    </lineage>
</organism>
<dbReference type="InterPro" id="IPR036390">
    <property type="entry name" value="WH_DNA-bd_sf"/>
</dbReference>
<dbReference type="Pfam" id="PF13412">
    <property type="entry name" value="HTH_24"/>
    <property type="match status" value="1"/>
</dbReference>
<evidence type="ECO:0000313" key="5">
    <source>
        <dbReference type="EMBL" id="MBE7369575.1"/>
    </source>
</evidence>
<gene>
    <name evidence="5" type="ORF">IM787_18575</name>
</gene>
<dbReference type="SUPFAM" id="SSF46785">
    <property type="entry name" value="Winged helix' DNA-binding domain"/>
    <property type="match status" value="1"/>
</dbReference>
<feature type="domain" description="HTH asnC-type" evidence="4">
    <location>
        <begin position="39"/>
        <end position="89"/>
    </location>
</feature>
<dbReference type="InterPro" id="IPR000485">
    <property type="entry name" value="AsnC-type_HTH_dom"/>
</dbReference>
<evidence type="ECO:0000256" key="3">
    <source>
        <dbReference type="ARBA" id="ARBA00023163"/>
    </source>
</evidence>
<evidence type="ECO:0000256" key="1">
    <source>
        <dbReference type="ARBA" id="ARBA00023015"/>
    </source>
</evidence>
<dbReference type="InterPro" id="IPR019885">
    <property type="entry name" value="Tscrpt_reg_HTH_AsnC-type_CS"/>
</dbReference>
<dbReference type="PROSITE" id="PS50956">
    <property type="entry name" value="HTH_ASNC_2"/>
    <property type="match status" value="1"/>
</dbReference>
<dbReference type="SUPFAM" id="SSF54909">
    <property type="entry name" value="Dimeric alpha+beta barrel"/>
    <property type="match status" value="1"/>
</dbReference>
<keyword evidence="1" id="KW-0805">Transcription regulation</keyword>
<dbReference type="InterPro" id="IPR001845">
    <property type="entry name" value="HTH_ArsR_DNA-bd_dom"/>
</dbReference>
<name>A0ABR9S7V9_9BURK</name>
<dbReference type="PANTHER" id="PTHR30154:SF53">
    <property type="entry name" value="HTH-TYPE TRANSCRIPTIONAL REGULATOR LRPC"/>
    <property type="match status" value="1"/>
</dbReference>
<dbReference type="CDD" id="cd00090">
    <property type="entry name" value="HTH_ARSR"/>
    <property type="match status" value="1"/>
</dbReference>
<dbReference type="InterPro" id="IPR011008">
    <property type="entry name" value="Dimeric_a/b-barrel"/>
</dbReference>
<protein>
    <submittedName>
        <fullName evidence="5">Lrp/AsnC family transcriptional regulator</fullName>
    </submittedName>
</protein>
<dbReference type="PRINTS" id="PR00033">
    <property type="entry name" value="HTHASNC"/>
</dbReference>
<keyword evidence="2" id="KW-0238">DNA-binding</keyword>
<evidence type="ECO:0000313" key="6">
    <source>
        <dbReference type="Proteomes" id="UP000806285"/>
    </source>
</evidence>
<dbReference type="InterPro" id="IPR036388">
    <property type="entry name" value="WH-like_DNA-bd_sf"/>
</dbReference>
<dbReference type="SMART" id="SM00344">
    <property type="entry name" value="HTH_ASNC"/>
    <property type="match status" value="1"/>
</dbReference>
<proteinExistence type="predicted"/>
<dbReference type="InterPro" id="IPR019887">
    <property type="entry name" value="Tscrpt_reg_AsnC/Lrp_C"/>
</dbReference>
<keyword evidence="3" id="KW-0804">Transcription</keyword>
<dbReference type="SMART" id="SM00418">
    <property type="entry name" value="HTH_ARSR"/>
    <property type="match status" value="1"/>
</dbReference>
<dbReference type="EMBL" id="JADDIV010000005">
    <property type="protein sequence ID" value="MBE7369575.1"/>
    <property type="molecule type" value="Genomic_DNA"/>
</dbReference>
<dbReference type="Pfam" id="PF01037">
    <property type="entry name" value="AsnC_trans_reg"/>
    <property type="match status" value="1"/>
</dbReference>
<dbReference type="Gene3D" id="1.10.10.10">
    <property type="entry name" value="Winged helix-like DNA-binding domain superfamily/Winged helix DNA-binding domain"/>
    <property type="match status" value="1"/>
</dbReference>
<reference evidence="5 6" key="1">
    <citation type="submission" date="2020-10" db="EMBL/GenBank/DDBJ databases">
        <title>Ramlibacter sp. HM2 16S ribosomal RNA gene Genome sequencing and assembly.</title>
        <authorList>
            <person name="Kang M."/>
        </authorList>
    </citation>
    <scope>NUCLEOTIDE SEQUENCE [LARGE SCALE GENOMIC DNA]</scope>
    <source>
        <strain evidence="5 6">HM2</strain>
    </source>
</reference>
<dbReference type="Proteomes" id="UP000806285">
    <property type="component" value="Unassembled WGS sequence"/>
</dbReference>
<dbReference type="InterPro" id="IPR019888">
    <property type="entry name" value="Tscrpt_reg_AsnC-like"/>
</dbReference>
<comment type="caution">
    <text evidence="5">The sequence shown here is derived from an EMBL/GenBank/DDBJ whole genome shotgun (WGS) entry which is preliminary data.</text>
</comment>
<accession>A0ABR9S7V9</accession>
<dbReference type="PANTHER" id="PTHR30154">
    <property type="entry name" value="LEUCINE-RESPONSIVE REGULATORY PROTEIN"/>
    <property type="match status" value="1"/>
</dbReference>
<dbReference type="InterPro" id="IPR011991">
    <property type="entry name" value="ArsR-like_HTH"/>
</dbReference>
<dbReference type="PROSITE" id="PS00519">
    <property type="entry name" value="HTH_ASNC_1"/>
    <property type="match status" value="1"/>
</dbReference>